<evidence type="ECO:0000256" key="5">
    <source>
        <dbReference type="ARBA" id="ARBA00022989"/>
    </source>
</evidence>
<feature type="transmembrane region" description="Helical" evidence="7">
    <location>
        <begin position="201"/>
        <end position="221"/>
    </location>
</feature>
<dbReference type="InterPro" id="IPR036259">
    <property type="entry name" value="MFS_trans_sf"/>
</dbReference>
<feature type="transmembrane region" description="Helical" evidence="7">
    <location>
        <begin position="12"/>
        <end position="37"/>
    </location>
</feature>
<dbReference type="SUPFAM" id="SSF103473">
    <property type="entry name" value="MFS general substrate transporter"/>
    <property type="match status" value="1"/>
</dbReference>
<dbReference type="Gene3D" id="1.20.1250.20">
    <property type="entry name" value="MFS general substrate transporter like domains"/>
    <property type="match status" value="1"/>
</dbReference>
<evidence type="ECO:0000259" key="8">
    <source>
        <dbReference type="PROSITE" id="PS50850"/>
    </source>
</evidence>
<keyword evidence="6 7" id="KW-0472">Membrane</keyword>
<name>A0A5M3XAH6_9ACTN</name>
<feature type="domain" description="Major facilitator superfamily (MFS) profile" evidence="8">
    <location>
        <begin position="13"/>
        <end position="468"/>
    </location>
</feature>
<feature type="transmembrane region" description="Helical" evidence="7">
    <location>
        <begin position="407"/>
        <end position="425"/>
    </location>
</feature>
<dbReference type="AlphaFoldDB" id="A0A5M3XAH6"/>
<feature type="transmembrane region" description="Helical" evidence="7">
    <location>
        <begin position="445"/>
        <end position="464"/>
    </location>
</feature>
<organism evidence="9 10">
    <name type="scientific">Acrocarpospora pleiomorpha</name>
    <dbReference type="NCBI Taxonomy" id="90975"/>
    <lineage>
        <taxon>Bacteria</taxon>
        <taxon>Bacillati</taxon>
        <taxon>Actinomycetota</taxon>
        <taxon>Actinomycetes</taxon>
        <taxon>Streptosporangiales</taxon>
        <taxon>Streptosporangiaceae</taxon>
        <taxon>Acrocarpospora</taxon>
    </lineage>
</organism>
<feature type="transmembrane region" description="Helical" evidence="7">
    <location>
        <begin position="334"/>
        <end position="353"/>
    </location>
</feature>
<evidence type="ECO:0000313" key="9">
    <source>
        <dbReference type="EMBL" id="GES17636.1"/>
    </source>
</evidence>
<dbReference type="InterPro" id="IPR005829">
    <property type="entry name" value="Sugar_transporter_CS"/>
</dbReference>
<dbReference type="InterPro" id="IPR020846">
    <property type="entry name" value="MFS_dom"/>
</dbReference>
<dbReference type="EMBL" id="BLAF01000004">
    <property type="protein sequence ID" value="GES17636.1"/>
    <property type="molecule type" value="Genomic_DNA"/>
</dbReference>
<evidence type="ECO:0000256" key="7">
    <source>
        <dbReference type="SAM" id="Phobius"/>
    </source>
</evidence>
<dbReference type="Proteomes" id="UP000377595">
    <property type="component" value="Unassembled WGS sequence"/>
</dbReference>
<feature type="transmembrane region" description="Helical" evidence="7">
    <location>
        <begin position="271"/>
        <end position="293"/>
    </location>
</feature>
<gene>
    <name evidence="9" type="ORF">Aple_005310</name>
</gene>
<comment type="caution">
    <text evidence="9">The sequence shown here is derived from an EMBL/GenBank/DDBJ whole genome shotgun (WGS) entry which is preliminary data.</text>
</comment>
<dbReference type="RefSeq" id="WP_246264051.1">
    <property type="nucleotide sequence ID" value="NZ_BAAAHM010000001.1"/>
</dbReference>
<dbReference type="PROSITE" id="PS50850">
    <property type="entry name" value="MFS"/>
    <property type="match status" value="1"/>
</dbReference>
<evidence type="ECO:0000256" key="4">
    <source>
        <dbReference type="ARBA" id="ARBA00022692"/>
    </source>
</evidence>
<evidence type="ECO:0000256" key="6">
    <source>
        <dbReference type="ARBA" id="ARBA00023136"/>
    </source>
</evidence>
<dbReference type="Pfam" id="PF07690">
    <property type="entry name" value="MFS_1"/>
    <property type="match status" value="1"/>
</dbReference>
<evidence type="ECO:0000256" key="2">
    <source>
        <dbReference type="ARBA" id="ARBA00022448"/>
    </source>
</evidence>
<accession>A0A5M3XAH6</accession>
<feature type="transmembrane region" description="Helical" evidence="7">
    <location>
        <begin position="359"/>
        <end position="386"/>
    </location>
</feature>
<feature type="transmembrane region" description="Helical" evidence="7">
    <location>
        <begin position="308"/>
        <end position="327"/>
    </location>
</feature>
<feature type="transmembrane region" description="Helical" evidence="7">
    <location>
        <begin position="227"/>
        <end position="250"/>
    </location>
</feature>
<feature type="transmembrane region" description="Helical" evidence="7">
    <location>
        <begin position="49"/>
        <end position="67"/>
    </location>
</feature>
<keyword evidence="2" id="KW-0813">Transport</keyword>
<feature type="transmembrane region" description="Helical" evidence="7">
    <location>
        <begin position="79"/>
        <end position="102"/>
    </location>
</feature>
<keyword evidence="5 7" id="KW-1133">Transmembrane helix</keyword>
<dbReference type="PANTHER" id="PTHR42718:SF46">
    <property type="entry name" value="BLR6921 PROTEIN"/>
    <property type="match status" value="1"/>
</dbReference>
<evidence type="ECO:0000256" key="1">
    <source>
        <dbReference type="ARBA" id="ARBA00004651"/>
    </source>
</evidence>
<feature type="transmembrane region" description="Helical" evidence="7">
    <location>
        <begin position="141"/>
        <end position="160"/>
    </location>
</feature>
<evidence type="ECO:0000256" key="3">
    <source>
        <dbReference type="ARBA" id="ARBA00022475"/>
    </source>
</evidence>
<dbReference type="PANTHER" id="PTHR42718">
    <property type="entry name" value="MAJOR FACILITATOR SUPERFAMILY MULTIDRUG TRANSPORTER MFSC"/>
    <property type="match status" value="1"/>
</dbReference>
<keyword evidence="3" id="KW-1003">Cell membrane</keyword>
<dbReference type="InterPro" id="IPR011701">
    <property type="entry name" value="MFS"/>
</dbReference>
<dbReference type="GO" id="GO:0022857">
    <property type="term" value="F:transmembrane transporter activity"/>
    <property type="evidence" value="ECO:0007669"/>
    <property type="project" value="InterPro"/>
</dbReference>
<dbReference type="Gene3D" id="1.20.1720.10">
    <property type="entry name" value="Multidrug resistance protein D"/>
    <property type="match status" value="1"/>
</dbReference>
<sequence>MTTGAADPRRWWVLALLSGLAFMILLDMTVVNVALPLIQDGLGFSDSGLTWVVNGYVLAAGGLLLLGGRLADVFGRRRLLLIGVVIFAVSSIVCGAAATQGMMIVGRFAQGTAEAISAPASLGLIALLFTDPKERTKALGIWGGLVALGGTLGYVISGVLTDLTTWRWIFFINVPIAVAVLLIVPRLVTESRMVREKGDRLDVAGAATSTAGLVAIVYGLLQAAEHSWGSASVLVPLLAGAGLLVAMIVIERRAKNPLIPLSFFANRTRSVINVTSLFFMAAFISYTFLLTLFEQHILGYSPLQTGLAYLPLGFAIGAGIGLGTALAPSLGVRTVAAAGFIGAGAGLLLTSMVGVDSTYFGGILPGMIVFGLFAGATMPAATNAALHGVTTQDSSLASGVQTTMQQVGGALGLAVLVPLTIRYAMAEIYNGVSPEAAVTSGYAMAFRVGAALMVLGGVLIAVLFERVGPEPRDPTAEIVAAAR</sequence>
<dbReference type="GO" id="GO:0005886">
    <property type="term" value="C:plasma membrane"/>
    <property type="evidence" value="ECO:0007669"/>
    <property type="project" value="UniProtKB-SubCell"/>
</dbReference>
<protein>
    <submittedName>
        <fullName evidence="9">MFS transporter</fullName>
    </submittedName>
</protein>
<comment type="subcellular location">
    <subcellularLocation>
        <location evidence="1">Cell membrane</location>
        <topology evidence="1">Multi-pass membrane protein</topology>
    </subcellularLocation>
</comment>
<feature type="transmembrane region" description="Helical" evidence="7">
    <location>
        <begin position="166"/>
        <end position="189"/>
    </location>
</feature>
<feature type="transmembrane region" description="Helical" evidence="7">
    <location>
        <begin position="108"/>
        <end position="129"/>
    </location>
</feature>
<keyword evidence="10" id="KW-1185">Reference proteome</keyword>
<dbReference type="CDD" id="cd17321">
    <property type="entry name" value="MFS_MMR_MDR_like"/>
    <property type="match status" value="1"/>
</dbReference>
<dbReference type="PRINTS" id="PR01036">
    <property type="entry name" value="TCRTETB"/>
</dbReference>
<dbReference type="PROSITE" id="PS00216">
    <property type="entry name" value="SUGAR_TRANSPORT_1"/>
    <property type="match status" value="1"/>
</dbReference>
<evidence type="ECO:0000313" key="10">
    <source>
        <dbReference type="Proteomes" id="UP000377595"/>
    </source>
</evidence>
<reference evidence="9 10" key="1">
    <citation type="submission" date="2019-10" db="EMBL/GenBank/DDBJ databases">
        <title>Whole genome shotgun sequence of Acrocarpospora pleiomorpha NBRC 16267.</title>
        <authorList>
            <person name="Ichikawa N."/>
            <person name="Kimura A."/>
            <person name="Kitahashi Y."/>
            <person name="Komaki H."/>
            <person name="Oguchi A."/>
        </authorList>
    </citation>
    <scope>NUCLEOTIDE SEQUENCE [LARGE SCALE GENOMIC DNA]</scope>
    <source>
        <strain evidence="9 10">NBRC 16267</strain>
    </source>
</reference>
<proteinExistence type="predicted"/>
<keyword evidence="4 7" id="KW-0812">Transmembrane</keyword>